<dbReference type="Pfam" id="PF20469">
    <property type="entry name" value="OLD-like_TOPRIM"/>
    <property type="match status" value="1"/>
</dbReference>
<keyword evidence="2" id="KW-0540">Nuclease</keyword>
<name>A0ABT6ZQ81_9ACTN</name>
<dbReference type="Proteomes" id="UP001214441">
    <property type="component" value="Unassembled WGS sequence"/>
</dbReference>
<protein>
    <submittedName>
        <fullName evidence="2">ATP-dependent endonuclease</fullName>
    </submittedName>
</protein>
<proteinExistence type="predicted"/>
<keyword evidence="2" id="KW-0255">Endonuclease</keyword>
<accession>A0ABT6ZQ81</accession>
<sequence length="216" mass="22882">MERFRSAAVAWAAGGVGAGDAGVVAQGLAGDVGVRTVVLVEGVSDQVAFETLAARRGRALGEEGVSVVPLGGATSIGRYLALLGPGGLNVGTAGLCDAEEERFFRRALERNGSGPLATRADLERLGFFVCVADLEDELIRCLGPGTVCDVLGEEGDLRAFRTFQKQLAQRERTVEQQLRRFLGTTRGRKAHYARSLVEALGPAEAPTPLERLLAYL</sequence>
<organism evidence="2 3">
    <name type="scientific">Streptomyces iconiensis</name>
    <dbReference type="NCBI Taxonomy" id="1384038"/>
    <lineage>
        <taxon>Bacteria</taxon>
        <taxon>Bacillati</taxon>
        <taxon>Actinomycetota</taxon>
        <taxon>Actinomycetes</taxon>
        <taxon>Kitasatosporales</taxon>
        <taxon>Streptomycetaceae</taxon>
        <taxon>Streptomyces</taxon>
    </lineage>
</organism>
<dbReference type="EMBL" id="JANCPR020000003">
    <property type="protein sequence ID" value="MDJ1131206.1"/>
    <property type="molecule type" value="Genomic_DNA"/>
</dbReference>
<gene>
    <name evidence="2" type="ORF">NMN56_004375</name>
</gene>
<evidence type="ECO:0000259" key="1">
    <source>
        <dbReference type="Pfam" id="PF20469"/>
    </source>
</evidence>
<reference evidence="2 3" key="1">
    <citation type="submission" date="2023-05" db="EMBL/GenBank/DDBJ databases">
        <title>Streptantibioticus silvisoli sp. nov., acidotolerant actinomycetes 1 from pine litter.</title>
        <authorList>
            <person name="Swiecimska M."/>
            <person name="Golinska P."/>
            <person name="Sangal V."/>
            <person name="Wachnowicz B."/>
            <person name="Goodfellow M."/>
        </authorList>
    </citation>
    <scope>NUCLEOTIDE SEQUENCE [LARGE SCALE GENOMIC DNA]</scope>
    <source>
        <strain evidence="2 3">DSM 42109</strain>
    </source>
</reference>
<comment type="caution">
    <text evidence="2">The sequence shown here is derived from an EMBL/GenBank/DDBJ whole genome shotgun (WGS) entry which is preliminary data.</text>
</comment>
<dbReference type="CDD" id="cd01026">
    <property type="entry name" value="TOPRIM_OLD"/>
    <property type="match status" value="1"/>
</dbReference>
<evidence type="ECO:0000313" key="2">
    <source>
        <dbReference type="EMBL" id="MDJ1131206.1"/>
    </source>
</evidence>
<keyword evidence="2" id="KW-0378">Hydrolase</keyword>
<feature type="domain" description="OLD protein-like TOPRIM" evidence="1">
    <location>
        <begin position="35"/>
        <end position="97"/>
    </location>
</feature>
<dbReference type="GO" id="GO:0004519">
    <property type="term" value="F:endonuclease activity"/>
    <property type="evidence" value="ECO:0007669"/>
    <property type="project" value="UniProtKB-KW"/>
</dbReference>
<dbReference type="InterPro" id="IPR034139">
    <property type="entry name" value="TOPRIM_OLD"/>
</dbReference>
<evidence type="ECO:0000313" key="3">
    <source>
        <dbReference type="Proteomes" id="UP001214441"/>
    </source>
</evidence>
<keyword evidence="3" id="KW-1185">Reference proteome</keyword>